<gene>
    <name evidence="9" type="primary">tatA</name>
    <name evidence="10" type="ORF">KQI88_16505</name>
</gene>
<dbReference type="InterPro" id="IPR006312">
    <property type="entry name" value="TatA/E"/>
</dbReference>
<comment type="subcellular location">
    <subcellularLocation>
        <location evidence="1 9">Cell membrane</location>
        <topology evidence="1 9">Single-pass membrane protein</topology>
    </subcellularLocation>
</comment>
<reference evidence="10 11" key="1">
    <citation type="submission" date="2021-06" db="EMBL/GenBank/DDBJ databases">
        <authorList>
            <person name="Sun Q."/>
            <person name="Li D."/>
        </authorList>
    </citation>
    <scope>NUCLEOTIDE SEQUENCE [LARGE SCALE GENOMIC DNA]</scope>
    <source>
        <strain evidence="10 11">MSJ-5</strain>
    </source>
</reference>
<comment type="similarity">
    <text evidence="9">Belongs to the TatA/E family.</text>
</comment>
<comment type="function">
    <text evidence="9">Part of the twin-arginine translocation (Tat) system that transports large folded proteins containing a characteristic twin-arginine motif in their signal peptide across membranes. TatA could form the protein-conducting channel of the Tat system.</text>
</comment>
<evidence type="ECO:0000256" key="1">
    <source>
        <dbReference type="ARBA" id="ARBA00004162"/>
    </source>
</evidence>
<keyword evidence="6 9" id="KW-1133">Transmembrane helix</keyword>
<dbReference type="NCBIfam" id="NF011430">
    <property type="entry name" value="PRK14861.1"/>
    <property type="match status" value="1"/>
</dbReference>
<proteinExistence type="inferred from homology"/>
<evidence type="ECO:0000256" key="8">
    <source>
        <dbReference type="ARBA" id="ARBA00023136"/>
    </source>
</evidence>
<comment type="subunit">
    <text evidence="9">Forms a complex with TatC.</text>
</comment>
<dbReference type="PANTHER" id="PTHR42982">
    <property type="entry name" value="SEC-INDEPENDENT PROTEIN TRANSLOCASE PROTEIN TATA"/>
    <property type="match status" value="1"/>
</dbReference>
<keyword evidence="3 9" id="KW-1003">Cell membrane</keyword>
<keyword evidence="5 9" id="KW-0653">Protein transport</keyword>
<evidence type="ECO:0000256" key="9">
    <source>
        <dbReference type="HAMAP-Rule" id="MF_00236"/>
    </source>
</evidence>
<comment type="caution">
    <text evidence="10">The sequence shown here is derived from an EMBL/GenBank/DDBJ whole genome shotgun (WGS) entry which is preliminary data.</text>
</comment>
<evidence type="ECO:0000313" key="11">
    <source>
        <dbReference type="Proteomes" id="UP000779508"/>
    </source>
</evidence>
<dbReference type="EMBL" id="JAHLQK010000007">
    <property type="protein sequence ID" value="MBU5678022.1"/>
    <property type="molecule type" value="Genomic_DNA"/>
</dbReference>
<evidence type="ECO:0000256" key="4">
    <source>
        <dbReference type="ARBA" id="ARBA00022692"/>
    </source>
</evidence>
<dbReference type="InterPro" id="IPR003369">
    <property type="entry name" value="TatA/B/E"/>
</dbReference>
<accession>A0ABS6G6B4</accession>
<evidence type="ECO:0000256" key="7">
    <source>
        <dbReference type="ARBA" id="ARBA00023010"/>
    </source>
</evidence>
<keyword evidence="11" id="KW-1185">Reference proteome</keyword>
<organism evidence="10 11">
    <name type="scientific">Alkaliphilus flagellatus</name>
    <dbReference type="NCBI Taxonomy" id="2841507"/>
    <lineage>
        <taxon>Bacteria</taxon>
        <taxon>Bacillati</taxon>
        <taxon>Bacillota</taxon>
        <taxon>Clostridia</taxon>
        <taxon>Peptostreptococcales</taxon>
        <taxon>Natronincolaceae</taxon>
        <taxon>Alkaliphilus</taxon>
    </lineage>
</organism>
<keyword evidence="4 9" id="KW-0812">Transmembrane</keyword>
<evidence type="ECO:0000256" key="3">
    <source>
        <dbReference type="ARBA" id="ARBA00022475"/>
    </source>
</evidence>
<keyword evidence="7 9" id="KW-0811">Translocation</keyword>
<evidence type="ECO:0000256" key="2">
    <source>
        <dbReference type="ARBA" id="ARBA00022448"/>
    </source>
</evidence>
<dbReference type="Proteomes" id="UP000779508">
    <property type="component" value="Unassembled WGS sequence"/>
</dbReference>
<evidence type="ECO:0000313" key="10">
    <source>
        <dbReference type="EMBL" id="MBU5678022.1"/>
    </source>
</evidence>
<dbReference type="PANTHER" id="PTHR42982:SF1">
    <property type="entry name" value="SEC-INDEPENDENT PROTEIN TRANSLOCASE PROTEIN TATA"/>
    <property type="match status" value="1"/>
</dbReference>
<feature type="transmembrane region" description="Helical" evidence="9">
    <location>
        <begin position="6"/>
        <end position="26"/>
    </location>
</feature>
<dbReference type="RefSeq" id="WP_216419265.1">
    <property type="nucleotide sequence ID" value="NZ_JAHLQK010000007.1"/>
</dbReference>
<dbReference type="HAMAP" id="MF_00236">
    <property type="entry name" value="TatA_E"/>
    <property type="match status" value="1"/>
</dbReference>
<keyword evidence="8 9" id="KW-0472">Membrane</keyword>
<dbReference type="NCBIfam" id="TIGR01411">
    <property type="entry name" value="tatAE"/>
    <property type="match status" value="1"/>
</dbReference>
<dbReference type="Pfam" id="PF02416">
    <property type="entry name" value="TatA_B_E"/>
    <property type="match status" value="1"/>
</dbReference>
<evidence type="ECO:0000256" key="6">
    <source>
        <dbReference type="ARBA" id="ARBA00022989"/>
    </source>
</evidence>
<protein>
    <recommendedName>
        <fullName evidence="9">Sec-independent protein translocase protein TatA</fullName>
    </recommendedName>
</protein>
<keyword evidence="2 9" id="KW-0813">Transport</keyword>
<sequence length="63" mass="6839">MFGRLGTGELILILGIALVIFGPAKLPELGKAMGKGLNEFKSHANRITEDVKESVDVEDKKDK</sequence>
<evidence type="ECO:0000256" key="5">
    <source>
        <dbReference type="ARBA" id="ARBA00022927"/>
    </source>
</evidence>
<name>A0ABS6G6B4_9FIRM</name>